<evidence type="ECO:0000313" key="8">
    <source>
        <dbReference type="Proteomes" id="UP000485058"/>
    </source>
</evidence>
<evidence type="ECO:0000259" key="6">
    <source>
        <dbReference type="Pfam" id="PF03798"/>
    </source>
</evidence>
<evidence type="ECO:0000256" key="3">
    <source>
        <dbReference type="ARBA" id="ARBA00022989"/>
    </source>
</evidence>
<evidence type="ECO:0000256" key="5">
    <source>
        <dbReference type="SAM" id="Phobius"/>
    </source>
</evidence>
<dbReference type="EMBL" id="BLLF01002724">
    <property type="protein sequence ID" value="GFH25118.1"/>
    <property type="molecule type" value="Genomic_DNA"/>
</dbReference>
<sequence>MTVLFYVTWVLTRNVWYPWLVWVFYQEWRAASAAAGTPWNPILITPLFQACLTALNFHWTWALLRKGRAHGKQL</sequence>
<keyword evidence="2 5" id="KW-0812">Transmembrane</keyword>
<evidence type="ECO:0000256" key="2">
    <source>
        <dbReference type="ARBA" id="ARBA00022692"/>
    </source>
</evidence>
<name>A0A6A0A1M6_HAELA</name>
<keyword evidence="8" id="KW-1185">Reference proteome</keyword>
<comment type="caution">
    <text evidence="7">The sequence shown here is derived from an EMBL/GenBank/DDBJ whole genome shotgun (WGS) entry which is preliminary data.</text>
</comment>
<dbReference type="GO" id="GO:0016020">
    <property type="term" value="C:membrane"/>
    <property type="evidence" value="ECO:0007669"/>
    <property type="project" value="UniProtKB-SubCell"/>
</dbReference>
<keyword evidence="4 5" id="KW-0472">Membrane</keyword>
<organism evidence="7 8">
    <name type="scientific">Haematococcus lacustris</name>
    <name type="common">Green alga</name>
    <name type="synonym">Haematococcus pluvialis</name>
    <dbReference type="NCBI Taxonomy" id="44745"/>
    <lineage>
        <taxon>Eukaryota</taxon>
        <taxon>Viridiplantae</taxon>
        <taxon>Chlorophyta</taxon>
        <taxon>core chlorophytes</taxon>
        <taxon>Chlorophyceae</taxon>
        <taxon>CS clade</taxon>
        <taxon>Chlamydomonadales</taxon>
        <taxon>Haematococcaceae</taxon>
        <taxon>Haematococcus</taxon>
    </lineage>
</organism>
<keyword evidence="3 5" id="KW-1133">Transmembrane helix</keyword>
<feature type="domain" description="TLC" evidence="6">
    <location>
        <begin position="2"/>
        <end position="65"/>
    </location>
</feature>
<feature type="transmembrane region" description="Helical" evidence="5">
    <location>
        <begin position="42"/>
        <end position="64"/>
    </location>
</feature>
<dbReference type="InterPro" id="IPR006634">
    <property type="entry name" value="TLC-dom"/>
</dbReference>
<accession>A0A6A0A1M6</accession>
<dbReference type="Proteomes" id="UP000485058">
    <property type="component" value="Unassembled WGS sequence"/>
</dbReference>
<dbReference type="Pfam" id="PF03798">
    <property type="entry name" value="TRAM_LAG1_CLN8"/>
    <property type="match status" value="1"/>
</dbReference>
<dbReference type="AlphaFoldDB" id="A0A6A0A1M6"/>
<reference evidence="7 8" key="1">
    <citation type="submission" date="2020-02" db="EMBL/GenBank/DDBJ databases">
        <title>Draft genome sequence of Haematococcus lacustris strain NIES-144.</title>
        <authorList>
            <person name="Morimoto D."/>
            <person name="Nakagawa S."/>
            <person name="Yoshida T."/>
            <person name="Sawayama S."/>
        </authorList>
    </citation>
    <scope>NUCLEOTIDE SEQUENCE [LARGE SCALE GENOMIC DNA]</scope>
    <source>
        <strain evidence="7 8">NIES-144</strain>
    </source>
</reference>
<feature type="non-terminal residue" evidence="7">
    <location>
        <position position="1"/>
    </location>
</feature>
<protein>
    <submittedName>
        <fullName evidence="7">TLC domain-containing protein</fullName>
    </submittedName>
</protein>
<gene>
    <name evidence="7" type="ORF">HaLaN_23030</name>
</gene>
<comment type="subcellular location">
    <subcellularLocation>
        <location evidence="1">Membrane</location>
        <topology evidence="1">Multi-pass membrane protein</topology>
    </subcellularLocation>
</comment>
<evidence type="ECO:0000256" key="1">
    <source>
        <dbReference type="ARBA" id="ARBA00004141"/>
    </source>
</evidence>
<evidence type="ECO:0000256" key="4">
    <source>
        <dbReference type="ARBA" id="ARBA00023136"/>
    </source>
</evidence>
<evidence type="ECO:0000313" key="7">
    <source>
        <dbReference type="EMBL" id="GFH25118.1"/>
    </source>
</evidence>
<proteinExistence type="predicted"/>